<evidence type="ECO:0000313" key="2">
    <source>
        <dbReference type="EMBL" id="PUE58589.1"/>
    </source>
</evidence>
<protein>
    <submittedName>
        <fullName evidence="2">Uncharacterized protein</fullName>
    </submittedName>
</protein>
<proteinExistence type="predicted"/>
<dbReference type="AlphaFoldDB" id="A0A315EMY8"/>
<feature type="region of interest" description="Disordered" evidence="1">
    <location>
        <begin position="186"/>
        <end position="236"/>
    </location>
</feature>
<feature type="compositionally biased region" description="Polar residues" evidence="1">
    <location>
        <begin position="218"/>
        <end position="236"/>
    </location>
</feature>
<evidence type="ECO:0000313" key="3">
    <source>
        <dbReference type="Proteomes" id="UP000251341"/>
    </source>
</evidence>
<sequence length="236" mass="25515">MYPEQHTQNAPSSWNDFNDAEAQQSGFDLIPKGTQAVMRMTIKPGGYDEPERGWTGGYATASHETGAVFLSCEFVVLHGQFAKRKIWSNVGLHSNKGPTWGQMGRSFIKAVLNSSRNIHPDDNSPEAAHARQIRGFSDLDGVEFPARIGVEKDGKGELRNIIRMVIEPDHKDYSDLILAKAQAIAGPSGSNGGAPAAAVPVSHIPPANLPPSNYPPTGYSTQTRVPSTQGRPSWAQ</sequence>
<feature type="compositionally biased region" description="Low complexity" evidence="1">
    <location>
        <begin position="186"/>
        <end position="206"/>
    </location>
</feature>
<evidence type="ECO:0000256" key="1">
    <source>
        <dbReference type="SAM" id="MobiDB-lite"/>
    </source>
</evidence>
<reference evidence="2 3" key="1">
    <citation type="submission" date="2017-04" db="EMBL/GenBank/DDBJ databases">
        <title>Unexpected and diverse lifestyles within the genus Limnohabitans.</title>
        <authorList>
            <person name="Kasalicky V."/>
            <person name="Mehrshad M."/>
            <person name="Andrei S.-A."/>
            <person name="Salcher M."/>
            <person name="Kratochvilova H."/>
            <person name="Simek K."/>
            <person name="Ghai R."/>
        </authorList>
    </citation>
    <scope>NUCLEOTIDE SEQUENCE [LARGE SCALE GENOMIC DNA]</scope>
    <source>
        <strain evidence="2 3">MWH-C5</strain>
    </source>
</reference>
<dbReference type="RefSeq" id="WP_108401649.1">
    <property type="nucleotide sequence ID" value="NZ_NESP01000001.1"/>
</dbReference>
<organism evidence="2 3">
    <name type="scientific">Limnohabitans curvus</name>
    <dbReference type="NCBI Taxonomy" id="323423"/>
    <lineage>
        <taxon>Bacteria</taxon>
        <taxon>Pseudomonadati</taxon>
        <taxon>Pseudomonadota</taxon>
        <taxon>Betaproteobacteria</taxon>
        <taxon>Burkholderiales</taxon>
        <taxon>Comamonadaceae</taxon>
        <taxon>Limnohabitans</taxon>
    </lineage>
</organism>
<dbReference type="EMBL" id="NESP01000001">
    <property type="protein sequence ID" value="PUE58589.1"/>
    <property type="molecule type" value="Genomic_DNA"/>
</dbReference>
<keyword evidence="3" id="KW-1185">Reference proteome</keyword>
<gene>
    <name evidence="2" type="ORF">B9Z44_02645</name>
</gene>
<dbReference type="Proteomes" id="UP000251341">
    <property type="component" value="Unassembled WGS sequence"/>
</dbReference>
<accession>A0A315EMY8</accession>
<comment type="caution">
    <text evidence="2">The sequence shown here is derived from an EMBL/GenBank/DDBJ whole genome shotgun (WGS) entry which is preliminary data.</text>
</comment>
<name>A0A315EMY8_9BURK</name>